<keyword evidence="3" id="KW-1003">Cell membrane</keyword>
<dbReference type="GO" id="GO:0005886">
    <property type="term" value="C:plasma membrane"/>
    <property type="evidence" value="ECO:0007669"/>
    <property type="project" value="UniProtKB-SubCell"/>
</dbReference>
<evidence type="ECO:0000259" key="8">
    <source>
        <dbReference type="PROSITE" id="PS50928"/>
    </source>
</evidence>
<dbReference type="AlphaFoldDB" id="G7GQ35"/>
<evidence type="ECO:0000256" key="6">
    <source>
        <dbReference type="ARBA" id="ARBA00023136"/>
    </source>
</evidence>
<gene>
    <name evidence="9" type="ORF">GOAMR_43_00030</name>
</gene>
<evidence type="ECO:0000313" key="9">
    <source>
        <dbReference type="EMBL" id="GAB05710.1"/>
    </source>
</evidence>
<organism evidence="9 10">
    <name type="scientific">Gordonia amarae NBRC 15530</name>
    <dbReference type="NCBI Taxonomy" id="1075090"/>
    <lineage>
        <taxon>Bacteria</taxon>
        <taxon>Bacillati</taxon>
        <taxon>Actinomycetota</taxon>
        <taxon>Actinomycetes</taxon>
        <taxon>Mycobacteriales</taxon>
        <taxon>Gordoniaceae</taxon>
        <taxon>Gordonia</taxon>
    </lineage>
</organism>
<dbReference type="Proteomes" id="UP000006023">
    <property type="component" value="Unassembled WGS sequence"/>
</dbReference>
<feature type="transmembrane region" description="Helical" evidence="7">
    <location>
        <begin position="199"/>
        <end position="219"/>
    </location>
</feature>
<proteinExistence type="inferred from homology"/>
<sequence length="236" mass="23190">MPAVGSLLAIVVAGALAPAPGADASARPGDGIGSATVHTLTLFLLAAAVAALTAVVVAVTAPAVPVVGALVSVAARGLPVVIVASAAIVVAVTREGPVHPLPLGVVLAAPAGVAMAARLTDALTDEQRQTSVTMARTLGVAPRRLVFGRALPAAALRLVPAFAATLAWLAVAVLAAETLTGRSGLGPLTVDAIAADDTARLQVLAAVAVALVVAAWLLGSMARTVADPRVRPAERP</sequence>
<keyword evidence="5 7" id="KW-1133">Transmembrane helix</keyword>
<dbReference type="EMBL" id="BAED01000043">
    <property type="protein sequence ID" value="GAB05710.1"/>
    <property type="molecule type" value="Genomic_DNA"/>
</dbReference>
<dbReference type="GO" id="GO:0055085">
    <property type="term" value="P:transmembrane transport"/>
    <property type="evidence" value="ECO:0007669"/>
    <property type="project" value="InterPro"/>
</dbReference>
<comment type="caution">
    <text evidence="9">The sequence shown here is derived from an EMBL/GenBank/DDBJ whole genome shotgun (WGS) entry which is preliminary data.</text>
</comment>
<reference evidence="9 10" key="1">
    <citation type="submission" date="2011-11" db="EMBL/GenBank/DDBJ databases">
        <title>Whole genome shotgun sequence of Gordonia amarae NBRC 15530.</title>
        <authorList>
            <person name="Takarada H."/>
            <person name="Hosoyama A."/>
            <person name="Tsuchikane K."/>
            <person name="Katsumata H."/>
            <person name="Yamazaki S."/>
            <person name="Fujita N."/>
        </authorList>
    </citation>
    <scope>NUCLEOTIDE SEQUENCE [LARGE SCALE GENOMIC DNA]</scope>
    <source>
        <strain evidence="9 10">NBRC 15530</strain>
    </source>
</reference>
<evidence type="ECO:0000256" key="7">
    <source>
        <dbReference type="RuleBase" id="RU363032"/>
    </source>
</evidence>
<evidence type="ECO:0000256" key="5">
    <source>
        <dbReference type="ARBA" id="ARBA00022989"/>
    </source>
</evidence>
<comment type="subcellular location">
    <subcellularLocation>
        <location evidence="1 7">Cell membrane</location>
        <topology evidence="1 7">Multi-pass membrane protein</topology>
    </subcellularLocation>
</comment>
<dbReference type="SUPFAM" id="SSF161098">
    <property type="entry name" value="MetI-like"/>
    <property type="match status" value="1"/>
</dbReference>
<keyword evidence="4 7" id="KW-0812">Transmembrane</keyword>
<feature type="domain" description="ABC transmembrane type-1" evidence="8">
    <location>
        <begin position="36"/>
        <end position="222"/>
    </location>
</feature>
<evidence type="ECO:0000256" key="4">
    <source>
        <dbReference type="ARBA" id="ARBA00022692"/>
    </source>
</evidence>
<dbReference type="InterPro" id="IPR035906">
    <property type="entry name" value="MetI-like_sf"/>
</dbReference>
<name>G7GQ35_9ACTN</name>
<comment type="similarity">
    <text evidence="7">Belongs to the binding-protein-dependent transport system permease family.</text>
</comment>
<dbReference type="InterPro" id="IPR000515">
    <property type="entry name" value="MetI-like"/>
</dbReference>
<dbReference type="PROSITE" id="PS50928">
    <property type="entry name" value="ABC_TM1"/>
    <property type="match status" value="1"/>
</dbReference>
<keyword evidence="10" id="KW-1185">Reference proteome</keyword>
<evidence type="ECO:0000256" key="3">
    <source>
        <dbReference type="ARBA" id="ARBA00022475"/>
    </source>
</evidence>
<feature type="transmembrane region" description="Helical" evidence="7">
    <location>
        <begin position="99"/>
        <end position="119"/>
    </location>
</feature>
<feature type="transmembrane region" description="Helical" evidence="7">
    <location>
        <begin position="154"/>
        <end position="179"/>
    </location>
</feature>
<dbReference type="eggNOG" id="COG0601">
    <property type="taxonomic scope" value="Bacteria"/>
</dbReference>
<evidence type="ECO:0000256" key="1">
    <source>
        <dbReference type="ARBA" id="ARBA00004651"/>
    </source>
</evidence>
<feature type="transmembrane region" description="Helical" evidence="7">
    <location>
        <begin position="73"/>
        <end position="93"/>
    </location>
</feature>
<dbReference type="Pfam" id="PF00528">
    <property type="entry name" value="BPD_transp_1"/>
    <property type="match status" value="1"/>
</dbReference>
<evidence type="ECO:0000313" key="10">
    <source>
        <dbReference type="Proteomes" id="UP000006023"/>
    </source>
</evidence>
<keyword evidence="6 7" id="KW-0472">Membrane</keyword>
<dbReference type="STRING" id="1075090.GOAMR_43_00030"/>
<protein>
    <submittedName>
        <fullName evidence="9">Putative ABC transporter permease protein</fullName>
    </submittedName>
</protein>
<evidence type="ECO:0000256" key="2">
    <source>
        <dbReference type="ARBA" id="ARBA00022448"/>
    </source>
</evidence>
<feature type="transmembrane region" description="Helical" evidence="7">
    <location>
        <begin position="40"/>
        <end position="61"/>
    </location>
</feature>
<accession>G7GQ35</accession>
<keyword evidence="2 7" id="KW-0813">Transport</keyword>
<dbReference type="PANTHER" id="PTHR30465:SF0">
    <property type="entry name" value="OLIGOPEPTIDE TRANSPORT SYSTEM PERMEASE PROTEIN APPB"/>
    <property type="match status" value="1"/>
</dbReference>
<dbReference type="PANTHER" id="PTHR30465">
    <property type="entry name" value="INNER MEMBRANE ABC TRANSPORTER"/>
    <property type="match status" value="1"/>
</dbReference>